<protein>
    <recommendedName>
        <fullName evidence="2">Tox-REase-5 domain-containing protein</fullName>
    </recommendedName>
</protein>
<dbReference type="Pfam" id="PF15648">
    <property type="entry name" value="Tox-REase-5"/>
    <property type="match status" value="1"/>
</dbReference>
<evidence type="ECO:0000259" key="2">
    <source>
        <dbReference type="Pfam" id="PF15648"/>
    </source>
</evidence>
<sequence>MEHGGLSPMATLAIPVIESIAVRVLSALGVGLTAGAAIEEMRKRNEEAEKAKDSPLAHTDAQTKTEKEKCKECPPDRGKAVARSWSMSESSQAYQARITGFPPGTEWNFAGLDFDGFRSSQCLLQEAKGKYDQFFDEDGVPKEWWASNSGGENGLIRQAGTQYAVALPRPPVRLSWYFMEPKSYSHFTSLFSVQYPGLETVFEP</sequence>
<dbReference type="EMBL" id="OFSQ01000016">
    <property type="protein sequence ID" value="SOY51152.1"/>
    <property type="molecule type" value="Genomic_DNA"/>
</dbReference>
<reference evidence="3" key="1">
    <citation type="submission" date="2018-01" db="EMBL/GenBank/DDBJ databases">
        <authorList>
            <person name="Clerissi C."/>
        </authorList>
    </citation>
    <scope>NUCLEOTIDE SEQUENCE</scope>
    <source>
        <strain evidence="3">Cupriavidus sp. LMG 19464</strain>
    </source>
</reference>
<dbReference type="Proteomes" id="UP000256780">
    <property type="component" value="Chromosome CBM2587_a"/>
</dbReference>
<gene>
    <name evidence="3" type="ORF">CBM2587_A230135</name>
</gene>
<feature type="compositionally biased region" description="Basic and acidic residues" evidence="1">
    <location>
        <begin position="45"/>
        <end position="79"/>
    </location>
</feature>
<evidence type="ECO:0000256" key="1">
    <source>
        <dbReference type="SAM" id="MobiDB-lite"/>
    </source>
</evidence>
<accession>A0A375BRP2</accession>
<dbReference type="AlphaFoldDB" id="A0A375BRP2"/>
<organism evidence="3">
    <name type="scientific">Cupriavidus taiwanensis</name>
    <dbReference type="NCBI Taxonomy" id="164546"/>
    <lineage>
        <taxon>Bacteria</taxon>
        <taxon>Pseudomonadati</taxon>
        <taxon>Pseudomonadota</taxon>
        <taxon>Betaproteobacteria</taxon>
        <taxon>Burkholderiales</taxon>
        <taxon>Burkholderiaceae</taxon>
        <taxon>Cupriavidus</taxon>
    </lineage>
</organism>
<dbReference type="InterPro" id="IPR028904">
    <property type="entry name" value="Tox-REase-5_dom"/>
</dbReference>
<feature type="domain" description="Tox-REase-5" evidence="2">
    <location>
        <begin position="92"/>
        <end position="181"/>
    </location>
</feature>
<name>A0A375BRP2_9BURK</name>
<evidence type="ECO:0000313" key="3">
    <source>
        <dbReference type="EMBL" id="SOY51152.1"/>
    </source>
</evidence>
<comment type="caution">
    <text evidence="3">The sequence shown here is derived from an EMBL/GenBank/DDBJ whole genome shotgun (WGS) entry which is preliminary data.</text>
</comment>
<feature type="region of interest" description="Disordered" evidence="1">
    <location>
        <begin position="45"/>
        <end position="84"/>
    </location>
</feature>
<proteinExistence type="predicted"/>